<evidence type="ECO:0000256" key="9">
    <source>
        <dbReference type="ARBA" id="ARBA00023224"/>
    </source>
</evidence>
<dbReference type="Proteomes" id="UP000694941">
    <property type="component" value="Unplaced"/>
</dbReference>
<feature type="transmembrane region" description="Helical" evidence="10">
    <location>
        <begin position="157"/>
        <end position="179"/>
    </location>
</feature>
<feature type="transmembrane region" description="Helical" evidence="10">
    <location>
        <begin position="303"/>
        <end position="330"/>
    </location>
</feature>
<organism evidence="12 13">
    <name type="scientific">Limulus polyphemus</name>
    <name type="common">Atlantic horseshoe crab</name>
    <dbReference type="NCBI Taxonomy" id="6850"/>
    <lineage>
        <taxon>Eukaryota</taxon>
        <taxon>Metazoa</taxon>
        <taxon>Ecdysozoa</taxon>
        <taxon>Arthropoda</taxon>
        <taxon>Chelicerata</taxon>
        <taxon>Merostomata</taxon>
        <taxon>Xiphosura</taxon>
        <taxon>Limulidae</taxon>
        <taxon>Limulus</taxon>
    </lineage>
</organism>
<accession>A0ABM1S7M4</accession>
<evidence type="ECO:0000256" key="8">
    <source>
        <dbReference type="ARBA" id="ARBA00023180"/>
    </source>
</evidence>
<name>A0ABM1S7M4_LIMPO</name>
<dbReference type="Gene3D" id="1.20.1070.10">
    <property type="entry name" value="Rhodopsin 7-helix transmembrane proteins"/>
    <property type="match status" value="1"/>
</dbReference>
<dbReference type="Pfam" id="PF00001">
    <property type="entry name" value="7tm_1"/>
    <property type="match status" value="1"/>
</dbReference>
<dbReference type="InterPro" id="IPR000276">
    <property type="entry name" value="GPCR_Rhodpsn"/>
</dbReference>
<evidence type="ECO:0000256" key="10">
    <source>
        <dbReference type="RuleBase" id="RU046427"/>
    </source>
</evidence>
<feature type="transmembrane region" description="Helical" evidence="10">
    <location>
        <begin position="345"/>
        <end position="366"/>
    </location>
</feature>
<dbReference type="InterPro" id="IPR001817">
    <property type="entry name" value="Vasoprsn_rcpt"/>
</dbReference>
<feature type="transmembrane region" description="Helical" evidence="10">
    <location>
        <begin position="43"/>
        <end position="66"/>
    </location>
</feature>
<proteinExistence type="inferred from homology"/>
<dbReference type="PANTHER" id="PTHR24241">
    <property type="entry name" value="NEUROPEPTIDE RECEPTOR-RELATED G-PROTEIN COUPLED RECEPTOR"/>
    <property type="match status" value="1"/>
</dbReference>
<feature type="transmembrane region" description="Helical" evidence="10">
    <location>
        <begin position="114"/>
        <end position="136"/>
    </location>
</feature>
<evidence type="ECO:0000256" key="3">
    <source>
        <dbReference type="ARBA" id="ARBA00022692"/>
    </source>
</evidence>
<dbReference type="PANTHER" id="PTHR24241:SF161">
    <property type="entry name" value="G-PROTEIN COUPLED RECEPTORS FAMILY 1 PROFILE DOMAIN-CONTAINING PROTEIN"/>
    <property type="match status" value="1"/>
</dbReference>
<comment type="similarity">
    <text evidence="10">Belongs to the G-protein coupled receptor 1 family. Vasopressin/oxytocin receptor subfamily.</text>
</comment>
<reference evidence="13" key="1">
    <citation type="submission" date="2025-08" db="UniProtKB">
        <authorList>
            <consortium name="RefSeq"/>
        </authorList>
    </citation>
    <scope>IDENTIFICATION</scope>
    <source>
        <tissue evidence="13">Muscle</tissue>
    </source>
</reference>
<keyword evidence="5 10" id="KW-0297">G-protein coupled receptor</keyword>
<keyword evidence="4 10" id="KW-1133">Transmembrane helix</keyword>
<dbReference type="PRINTS" id="PR00237">
    <property type="entry name" value="GPCRRHODOPSN"/>
</dbReference>
<dbReference type="InterPro" id="IPR017452">
    <property type="entry name" value="GPCR_Rhodpsn_7TM"/>
</dbReference>
<dbReference type="GeneID" id="106457869"/>
<sequence length="455" mass="52172">MSTLDFGETPEILNVSFMNSSTIINNTKDKGIQRDETIARIEVGVLASIFTLTILGNMCVLVALAVRRIKMARMYYFLLHLCISDLITAFFNILPQLAWDVTYRFYGGNILCKVIKYLQILGPYLSSYVLMVTAIDRYHAICFPLRNCVWTPRKSKLMIIAAWTISMLCCVPQVFIFSYQKVLIEPITFDCWGVFIQPWGEKVYVLWYALSQFFIPLIVITFTCVRICKNVWYNFHLRGKNSRPQTCNDVVDEHNRRSYRFKGRGQVEVCLDAEANMTKYDQQNYNGPRSHSMRGLSRAKVKTVRITVVVIACYIICSTPFIVVQLWAYWSPYAQTSPIWKGPTVAILMLLASLNSCVNPWIYLAFNHNLVTALKHICCHERSQGYSPQVPVENINNTTSRSSQTDNEICTSYPLSLRCGVHYTSSFRLKKTKITGCRPCPNIQDLHDEAETFSA</sequence>
<evidence type="ECO:0000256" key="7">
    <source>
        <dbReference type="ARBA" id="ARBA00023170"/>
    </source>
</evidence>
<keyword evidence="12" id="KW-1185">Reference proteome</keyword>
<feature type="transmembrane region" description="Helical" evidence="10">
    <location>
        <begin position="205"/>
        <end position="228"/>
    </location>
</feature>
<feature type="domain" description="G-protein coupled receptors family 1 profile" evidence="11">
    <location>
        <begin position="56"/>
        <end position="363"/>
    </location>
</feature>
<keyword evidence="7 10" id="KW-0675">Receptor</keyword>
<feature type="transmembrane region" description="Helical" evidence="10">
    <location>
        <begin position="75"/>
        <end position="94"/>
    </location>
</feature>
<dbReference type="CDD" id="cd15196">
    <property type="entry name" value="7tmA_Vasopressin_Oxytocin"/>
    <property type="match status" value="1"/>
</dbReference>
<keyword evidence="8 10" id="KW-0325">Glycoprotein</keyword>
<dbReference type="SUPFAM" id="SSF81321">
    <property type="entry name" value="Family A G protein-coupled receptor-like"/>
    <property type="match status" value="1"/>
</dbReference>
<keyword evidence="3 10" id="KW-0812">Transmembrane</keyword>
<protein>
    <submittedName>
        <fullName evidence="13">Isotocin receptor-like</fullName>
    </submittedName>
</protein>
<evidence type="ECO:0000259" key="11">
    <source>
        <dbReference type="PROSITE" id="PS50262"/>
    </source>
</evidence>
<dbReference type="PRINTS" id="PR00896">
    <property type="entry name" value="VASOPRESSINR"/>
</dbReference>
<keyword evidence="9 10" id="KW-0807">Transducer</keyword>
<evidence type="ECO:0000256" key="6">
    <source>
        <dbReference type="ARBA" id="ARBA00023136"/>
    </source>
</evidence>
<evidence type="ECO:0000313" key="13">
    <source>
        <dbReference type="RefSeq" id="XP_022239629.1"/>
    </source>
</evidence>
<keyword evidence="6 10" id="KW-0472">Membrane</keyword>
<evidence type="ECO:0000256" key="2">
    <source>
        <dbReference type="ARBA" id="ARBA00022475"/>
    </source>
</evidence>
<dbReference type="PROSITE" id="PS00237">
    <property type="entry name" value="G_PROTEIN_RECEP_F1_1"/>
    <property type="match status" value="1"/>
</dbReference>
<dbReference type="PROSITE" id="PS50262">
    <property type="entry name" value="G_PROTEIN_RECEP_F1_2"/>
    <property type="match status" value="1"/>
</dbReference>
<dbReference type="RefSeq" id="XP_022239629.1">
    <property type="nucleotide sequence ID" value="XM_022383921.1"/>
</dbReference>
<evidence type="ECO:0000256" key="5">
    <source>
        <dbReference type="ARBA" id="ARBA00023040"/>
    </source>
</evidence>
<keyword evidence="2" id="KW-1003">Cell membrane</keyword>
<gene>
    <name evidence="13" type="primary">LOC106457869</name>
</gene>
<comment type="subcellular location">
    <subcellularLocation>
        <location evidence="1 10">Cell membrane</location>
        <topology evidence="1 10">Multi-pass membrane protein</topology>
    </subcellularLocation>
</comment>
<evidence type="ECO:0000313" key="12">
    <source>
        <dbReference type="Proteomes" id="UP000694941"/>
    </source>
</evidence>
<evidence type="ECO:0000256" key="4">
    <source>
        <dbReference type="ARBA" id="ARBA00022989"/>
    </source>
</evidence>
<evidence type="ECO:0000256" key="1">
    <source>
        <dbReference type="ARBA" id="ARBA00004651"/>
    </source>
</evidence>